<evidence type="ECO:0000313" key="1">
    <source>
        <dbReference type="EMBL" id="KAG9220718.1"/>
    </source>
</evidence>
<organism evidence="1 2">
    <name type="scientific">Pleurotus cornucopiae</name>
    <name type="common">Cornucopia mushroom</name>
    <dbReference type="NCBI Taxonomy" id="5321"/>
    <lineage>
        <taxon>Eukaryota</taxon>
        <taxon>Fungi</taxon>
        <taxon>Dikarya</taxon>
        <taxon>Basidiomycota</taxon>
        <taxon>Agaricomycotina</taxon>
        <taxon>Agaricomycetes</taxon>
        <taxon>Agaricomycetidae</taxon>
        <taxon>Agaricales</taxon>
        <taxon>Pleurotineae</taxon>
        <taxon>Pleurotaceae</taxon>
        <taxon>Pleurotus</taxon>
    </lineage>
</organism>
<accession>A0ACB7IR61</accession>
<keyword evidence="2" id="KW-1185">Reference proteome</keyword>
<reference evidence="1 2" key="1">
    <citation type="journal article" date="2021" name="Appl. Environ. Microbiol.">
        <title>Genetic linkage and physical mapping for an oyster mushroom Pleurotus cornucopiae and QTL analysis for the trait cap color.</title>
        <authorList>
            <person name="Zhang Y."/>
            <person name="Gao W."/>
            <person name="Sonnenberg A."/>
            <person name="Chen Q."/>
            <person name="Zhang J."/>
            <person name="Huang C."/>
        </authorList>
    </citation>
    <scope>NUCLEOTIDE SEQUENCE [LARGE SCALE GENOMIC DNA]</scope>
    <source>
        <strain evidence="1">CCMSSC00406</strain>
    </source>
</reference>
<evidence type="ECO:0000313" key="2">
    <source>
        <dbReference type="Proteomes" id="UP000824881"/>
    </source>
</evidence>
<dbReference type="EMBL" id="WQMT02000007">
    <property type="protein sequence ID" value="KAG9220718.1"/>
    <property type="molecule type" value="Genomic_DNA"/>
</dbReference>
<comment type="caution">
    <text evidence="1">The sequence shown here is derived from an EMBL/GenBank/DDBJ whole genome shotgun (WGS) entry which is preliminary data.</text>
</comment>
<proteinExistence type="predicted"/>
<protein>
    <submittedName>
        <fullName evidence="1">Uncharacterized protein</fullName>
    </submittedName>
</protein>
<dbReference type="Proteomes" id="UP000824881">
    <property type="component" value="Unassembled WGS sequence"/>
</dbReference>
<gene>
    <name evidence="1" type="ORF">CCMSSC00406_0003817</name>
</gene>
<name>A0ACB7IR61_PLECO</name>
<sequence>MSQPPPFPNLPTPQPTPQYDSTSSILLAPLNELQAISQALFLSLGPPHTKPPPPPPLSAVLACDEAISSAIDVARLHQFKQARIEALTAEIAGIDVRWKDICMELELGKRDLEVLLEDSEERIKAIEQASSASVPYPELLAYAQRLSAFTAAPPNLPDDNSNLYGQEPQPLFFPPFPNEEKMRRGRLNAEAPLALLGEVHSVGKGTFNVLRGGIKLTAITIAQTTTPGLPDSQLPGHGINPYRRETRPTAPQATFDFDLDLNPDF</sequence>